<dbReference type="InterPro" id="IPR050187">
    <property type="entry name" value="Lipid_Phosphate_FormReg"/>
</dbReference>
<reference evidence="2" key="2">
    <citation type="journal article" date="2024" name="Environ. Microbiol.">
        <title>Genome analysis and description of Tunturibacter gen. nov. expands the diversity of Terriglobia in tundra soils.</title>
        <authorList>
            <person name="Messyasz A."/>
            <person name="Mannisto M.K."/>
            <person name="Kerkhof L.J."/>
            <person name="Haggblom M.M."/>
        </authorList>
    </citation>
    <scope>NUCLEOTIDE SEQUENCE</scope>
    <source>
        <strain evidence="2">M8UP39</strain>
    </source>
</reference>
<dbReference type="SMART" id="SM00046">
    <property type="entry name" value="DAGKc"/>
    <property type="match status" value="1"/>
</dbReference>
<keyword evidence="2" id="KW-0808">Transferase</keyword>
<reference evidence="2" key="1">
    <citation type="submission" date="2023-08" db="EMBL/GenBank/DDBJ databases">
        <authorList>
            <person name="Messyasz A."/>
            <person name="Mannisto M.K."/>
            <person name="Kerkhof L.J."/>
            <person name="Haggblom M."/>
        </authorList>
    </citation>
    <scope>NUCLEOTIDE SEQUENCE</scope>
    <source>
        <strain evidence="2">M8UP39</strain>
    </source>
</reference>
<evidence type="ECO:0000313" key="2">
    <source>
        <dbReference type="EMBL" id="XCB23699.1"/>
    </source>
</evidence>
<dbReference type="PANTHER" id="PTHR12358">
    <property type="entry name" value="SPHINGOSINE KINASE"/>
    <property type="match status" value="1"/>
</dbReference>
<dbReference type="PANTHER" id="PTHR12358:SF54">
    <property type="entry name" value="SPHINGOSINE KINASE RELATED PROTEIN"/>
    <property type="match status" value="1"/>
</dbReference>
<dbReference type="KEGG" id="tgi:RBB81_07185"/>
<dbReference type="AlphaFoldDB" id="A0AAU7Z4X3"/>
<dbReference type="RefSeq" id="WP_353073219.1">
    <property type="nucleotide sequence ID" value="NZ_CP132938.1"/>
</dbReference>
<dbReference type="Gene3D" id="3.40.50.10330">
    <property type="entry name" value="Probable inorganic polyphosphate/atp-NAD kinase, domain 1"/>
    <property type="match status" value="1"/>
</dbReference>
<keyword evidence="2" id="KW-0418">Kinase</keyword>
<dbReference type="InterPro" id="IPR001206">
    <property type="entry name" value="Diacylglycerol_kinase_cat_dom"/>
</dbReference>
<name>A0AAU7Z4X3_9BACT</name>
<dbReference type="Gene3D" id="2.60.200.40">
    <property type="match status" value="1"/>
</dbReference>
<proteinExistence type="predicted"/>
<feature type="domain" description="DAGKc" evidence="1">
    <location>
        <begin position="1"/>
        <end position="130"/>
    </location>
</feature>
<dbReference type="EMBL" id="CP132938">
    <property type="protein sequence ID" value="XCB23699.1"/>
    <property type="molecule type" value="Genomic_DNA"/>
</dbReference>
<dbReference type="GO" id="GO:0016301">
    <property type="term" value="F:kinase activity"/>
    <property type="evidence" value="ECO:0007669"/>
    <property type="project" value="UniProtKB-KW"/>
</dbReference>
<dbReference type="InterPro" id="IPR017438">
    <property type="entry name" value="ATP-NAD_kinase_N"/>
</dbReference>
<dbReference type="SUPFAM" id="SSF111331">
    <property type="entry name" value="NAD kinase/diacylglycerol kinase-like"/>
    <property type="match status" value="1"/>
</dbReference>
<dbReference type="PROSITE" id="PS50146">
    <property type="entry name" value="DAGK"/>
    <property type="match status" value="1"/>
</dbReference>
<sequence length="322" mass="34477">MHRATLVINASAGRSKDLRTLVHAMVQTLEQAGIQANAILTTSAGEAHSIAADAAAMGCDAVFACGGDGTVHEVLQGLVGTKAALGVVPLGTANAFARNLGLSLDPVKALQEQLSFESRAISVGEVRYAAEGSEVTRHFIVMAGAGPDGALVYRLLAGKRSKLGRSVYYAHSLRLFLTRSFPAFRVDYRKSDSGEWVERRGVGIICSRVANLGGIFSRLATGSSANESDLLLSIVKPPATIGLPAWFAFSHVRLSTQNPWLEQARVSEFRCTPLEPNHRIHAELDGEWIGHLPISVRLLPQAISLLIPKNNAAKVRTNRLAN</sequence>
<accession>A0AAU7Z4X3</accession>
<dbReference type="Pfam" id="PF00781">
    <property type="entry name" value="DAGK_cat"/>
    <property type="match status" value="1"/>
</dbReference>
<protein>
    <submittedName>
        <fullName evidence="2">Diacylglycerol kinase family protein</fullName>
    </submittedName>
</protein>
<organism evidence="2">
    <name type="scientific">Tunturiibacter gelidiferens</name>
    <dbReference type="NCBI Taxonomy" id="3069689"/>
    <lineage>
        <taxon>Bacteria</taxon>
        <taxon>Pseudomonadati</taxon>
        <taxon>Acidobacteriota</taxon>
        <taxon>Terriglobia</taxon>
        <taxon>Terriglobales</taxon>
        <taxon>Acidobacteriaceae</taxon>
        <taxon>Tunturiibacter</taxon>
    </lineage>
</organism>
<gene>
    <name evidence="2" type="ORF">RBB81_07185</name>
</gene>
<evidence type="ECO:0000259" key="1">
    <source>
        <dbReference type="PROSITE" id="PS50146"/>
    </source>
</evidence>
<dbReference type="InterPro" id="IPR016064">
    <property type="entry name" value="NAD/diacylglycerol_kinase_sf"/>
</dbReference>